<protein>
    <submittedName>
        <fullName evidence="2">Uncharacterized protein</fullName>
    </submittedName>
</protein>
<evidence type="ECO:0000256" key="1">
    <source>
        <dbReference type="SAM" id="MobiDB-lite"/>
    </source>
</evidence>
<feature type="compositionally biased region" description="Basic residues" evidence="1">
    <location>
        <begin position="1"/>
        <end position="14"/>
    </location>
</feature>
<evidence type="ECO:0000313" key="3">
    <source>
        <dbReference type="Proteomes" id="UP000800041"/>
    </source>
</evidence>
<feature type="region of interest" description="Disordered" evidence="1">
    <location>
        <begin position="1"/>
        <end position="35"/>
    </location>
</feature>
<evidence type="ECO:0000313" key="2">
    <source>
        <dbReference type="EMBL" id="KAF1987318.1"/>
    </source>
</evidence>
<sequence length="185" mass="21326">MAPNRANKRARKNTSRAPATAKNAARGRMKATASIPRSVVRLRTRKPTSAASQTPEETMKNRRMASRLRRVTHAFSIDHLTSAQRQHHRVRFEGLTEDELKILKDAWNDMGPLQHRKVYAMLFKRRRALLDKLIEALDEELDLDVLPEKMPLNLSAENNELLYWFIVDTDFEGSLAGDTIEEYDE</sequence>
<keyword evidence="3" id="KW-1185">Reference proteome</keyword>
<dbReference type="EMBL" id="ML977153">
    <property type="protein sequence ID" value="KAF1987318.1"/>
    <property type="molecule type" value="Genomic_DNA"/>
</dbReference>
<accession>A0A6G1H2X9</accession>
<reference evidence="2" key="1">
    <citation type="journal article" date="2020" name="Stud. Mycol.">
        <title>101 Dothideomycetes genomes: a test case for predicting lifestyles and emergence of pathogens.</title>
        <authorList>
            <person name="Haridas S."/>
            <person name="Albert R."/>
            <person name="Binder M."/>
            <person name="Bloem J."/>
            <person name="Labutti K."/>
            <person name="Salamov A."/>
            <person name="Andreopoulos B."/>
            <person name="Baker S."/>
            <person name="Barry K."/>
            <person name="Bills G."/>
            <person name="Bluhm B."/>
            <person name="Cannon C."/>
            <person name="Castanera R."/>
            <person name="Culley D."/>
            <person name="Daum C."/>
            <person name="Ezra D."/>
            <person name="Gonzalez J."/>
            <person name="Henrissat B."/>
            <person name="Kuo A."/>
            <person name="Liang C."/>
            <person name="Lipzen A."/>
            <person name="Lutzoni F."/>
            <person name="Magnuson J."/>
            <person name="Mondo S."/>
            <person name="Nolan M."/>
            <person name="Ohm R."/>
            <person name="Pangilinan J."/>
            <person name="Park H.-J."/>
            <person name="Ramirez L."/>
            <person name="Alfaro M."/>
            <person name="Sun H."/>
            <person name="Tritt A."/>
            <person name="Yoshinaga Y."/>
            <person name="Zwiers L.-H."/>
            <person name="Turgeon B."/>
            <person name="Goodwin S."/>
            <person name="Spatafora J."/>
            <person name="Crous P."/>
            <person name="Grigoriev I."/>
        </authorList>
    </citation>
    <scope>NUCLEOTIDE SEQUENCE</scope>
    <source>
        <strain evidence="2">CBS 113979</strain>
    </source>
</reference>
<gene>
    <name evidence="2" type="ORF">K402DRAFT_57868</name>
</gene>
<dbReference type="AlphaFoldDB" id="A0A6G1H2X9"/>
<name>A0A6G1H2X9_9PEZI</name>
<proteinExistence type="predicted"/>
<organism evidence="2 3">
    <name type="scientific">Aulographum hederae CBS 113979</name>
    <dbReference type="NCBI Taxonomy" id="1176131"/>
    <lineage>
        <taxon>Eukaryota</taxon>
        <taxon>Fungi</taxon>
        <taxon>Dikarya</taxon>
        <taxon>Ascomycota</taxon>
        <taxon>Pezizomycotina</taxon>
        <taxon>Dothideomycetes</taxon>
        <taxon>Pleosporomycetidae</taxon>
        <taxon>Aulographales</taxon>
        <taxon>Aulographaceae</taxon>
    </lineage>
</organism>
<dbReference type="Proteomes" id="UP000800041">
    <property type="component" value="Unassembled WGS sequence"/>
</dbReference>